<evidence type="ECO:0000313" key="4">
    <source>
        <dbReference type="Proteomes" id="UP001206128"/>
    </source>
</evidence>
<evidence type="ECO:0000256" key="2">
    <source>
        <dbReference type="SAM" id="Phobius"/>
    </source>
</evidence>
<dbReference type="RefSeq" id="WP_253771406.1">
    <property type="nucleotide sequence ID" value="NZ_JAMTCK010000006.1"/>
</dbReference>
<organism evidence="3 4">
    <name type="scientific">Goodfellowiella coeruleoviolacea</name>
    <dbReference type="NCBI Taxonomy" id="334858"/>
    <lineage>
        <taxon>Bacteria</taxon>
        <taxon>Bacillati</taxon>
        <taxon>Actinomycetota</taxon>
        <taxon>Actinomycetes</taxon>
        <taxon>Pseudonocardiales</taxon>
        <taxon>Pseudonocardiaceae</taxon>
        <taxon>Goodfellowiella</taxon>
    </lineage>
</organism>
<comment type="caution">
    <text evidence="3">The sequence shown here is derived from an EMBL/GenBank/DDBJ whole genome shotgun (WGS) entry which is preliminary data.</text>
</comment>
<name>A0AAE3KH08_9PSEU</name>
<feature type="transmembrane region" description="Helical" evidence="2">
    <location>
        <begin position="32"/>
        <end position="56"/>
    </location>
</feature>
<dbReference type="Proteomes" id="UP001206128">
    <property type="component" value="Unassembled WGS sequence"/>
</dbReference>
<feature type="transmembrane region" description="Helical" evidence="2">
    <location>
        <begin position="76"/>
        <end position="98"/>
    </location>
</feature>
<keyword evidence="2" id="KW-1133">Transmembrane helix</keyword>
<evidence type="ECO:0000256" key="1">
    <source>
        <dbReference type="SAM" id="MobiDB-lite"/>
    </source>
</evidence>
<keyword evidence="2" id="KW-0472">Membrane</keyword>
<sequence>MTEPQRTTQPPEVGSGAPAGRRGARLHQPVRAVVAGVEVLLAVLLVLAAVWCWRQGIVRYEFPFDGAAPLVATRYFGNWLATAIGLVTVAAVLVLDALRQLLLALRGSAG</sequence>
<gene>
    <name evidence="3" type="ORF">LX83_002838</name>
</gene>
<proteinExistence type="predicted"/>
<keyword evidence="2" id="KW-0812">Transmembrane</keyword>
<feature type="region of interest" description="Disordered" evidence="1">
    <location>
        <begin position="1"/>
        <end position="23"/>
    </location>
</feature>
<reference evidence="3" key="1">
    <citation type="submission" date="2022-06" db="EMBL/GenBank/DDBJ databases">
        <title>Genomic Encyclopedia of Archaeal and Bacterial Type Strains, Phase II (KMG-II): from individual species to whole genera.</title>
        <authorList>
            <person name="Goeker M."/>
        </authorList>
    </citation>
    <scope>NUCLEOTIDE SEQUENCE</scope>
    <source>
        <strain evidence="3">DSM 43935</strain>
    </source>
</reference>
<keyword evidence="4" id="KW-1185">Reference proteome</keyword>
<evidence type="ECO:0000313" key="3">
    <source>
        <dbReference type="EMBL" id="MCP2165979.1"/>
    </source>
</evidence>
<feature type="compositionally biased region" description="Polar residues" evidence="1">
    <location>
        <begin position="1"/>
        <end position="10"/>
    </location>
</feature>
<dbReference type="EMBL" id="JAMTCK010000006">
    <property type="protein sequence ID" value="MCP2165979.1"/>
    <property type="molecule type" value="Genomic_DNA"/>
</dbReference>
<accession>A0AAE3KH08</accession>
<dbReference type="AlphaFoldDB" id="A0AAE3KH08"/>
<protein>
    <submittedName>
        <fullName evidence="3">Uncharacterized protein</fullName>
    </submittedName>
</protein>